<comment type="cofactor">
    <cofactor evidence="1">
        <name>[4Fe-4S] cluster</name>
        <dbReference type="ChEBI" id="CHEBI:49883"/>
    </cofactor>
</comment>
<feature type="domain" description="Radical SAM core" evidence="6">
    <location>
        <begin position="1"/>
        <end position="211"/>
    </location>
</feature>
<evidence type="ECO:0000313" key="7">
    <source>
        <dbReference type="EMBL" id="RTJ79549.1"/>
    </source>
</evidence>
<organism evidence="7 8">
    <name type="scientific">Campylobacter jejuni</name>
    <dbReference type="NCBI Taxonomy" id="197"/>
    <lineage>
        <taxon>Bacteria</taxon>
        <taxon>Pseudomonadati</taxon>
        <taxon>Campylobacterota</taxon>
        <taxon>Epsilonproteobacteria</taxon>
        <taxon>Campylobacterales</taxon>
        <taxon>Campylobacteraceae</taxon>
        <taxon>Campylobacter</taxon>
    </lineage>
</organism>
<proteinExistence type="predicted"/>
<reference evidence="7 8" key="1">
    <citation type="journal article" date="2019" name="Appl. Environ. Microbiol.">
        <title>Population genetics and characterization of Campylobacter jejuni isolates in western jackdaws and game birds in Finland.</title>
        <authorList>
            <person name="Kovanen S."/>
            <person name="Rossi M."/>
            <person name="Pohja-Mykra M."/>
            <person name="Nieminen T."/>
            <person name="Raunio-Saarnisto M."/>
            <person name="Sauvala M."/>
            <person name="Fredriksson-Ahomaa M."/>
            <person name="Hanninen M.L."/>
            <person name="Kivisto R."/>
        </authorList>
    </citation>
    <scope>NUCLEOTIDE SEQUENCE [LARGE SCALE GENOMIC DNA]</scope>
    <source>
        <strain evidence="7 8">CB313</strain>
    </source>
</reference>
<dbReference type="InterPro" id="IPR050377">
    <property type="entry name" value="Radical_SAM_PqqE_MftC-like"/>
</dbReference>
<dbReference type="EMBL" id="PRBV01000005">
    <property type="protein sequence ID" value="RTJ79549.1"/>
    <property type="molecule type" value="Genomic_DNA"/>
</dbReference>
<dbReference type="SFLD" id="SFLDG01067">
    <property type="entry name" value="SPASM/twitch_domain_containing"/>
    <property type="match status" value="1"/>
</dbReference>
<dbReference type="AlphaFoldDB" id="A0A431EE59"/>
<dbReference type="GO" id="GO:0003824">
    <property type="term" value="F:catalytic activity"/>
    <property type="evidence" value="ECO:0007669"/>
    <property type="project" value="InterPro"/>
</dbReference>
<sequence length="327" mass="37849">MDLIIKPTVRCNFSCTFCSSTKLSNRVSDELSLNDIYQFVDKYGSDLRTIIVNGGDPLMMEPEYYLNLLDYIEKANTNTVLAFTTNLWDFYLNPDKWVPVFSHRLVSVTTSFQLDDTRRIDKDRILDKSTFISIIELFRQKVPNKPTPHFISVITYDNRHTCLDLVRLAKELGTMCKLNYVTSTGRSSENYFLLGDMYEIYHKIKSEGLAEYEYNTSRQFTSITTCPLNRNCDKGIRCLQPDGSIYTCGSFGDMRQYKLKSIDDDTRLINMDRSLIMLKSECSTCRLFRYCNGCYHTIHSLKRLGRVEQHCKSMKSKMGLITELEGG</sequence>
<dbReference type="InterPro" id="IPR013785">
    <property type="entry name" value="Aldolase_TIM"/>
</dbReference>
<protein>
    <recommendedName>
        <fullName evidence="6">Radical SAM core domain-containing protein</fullName>
    </recommendedName>
</protein>
<evidence type="ECO:0000256" key="3">
    <source>
        <dbReference type="ARBA" id="ARBA00022723"/>
    </source>
</evidence>
<dbReference type="GO" id="GO:0046872">
    <property type="term" value="F:metal ion binding"/>
    <property type="evidence" value="ECO:0007669"/>
    <property type="project" value="UniProtKB-KW"/>
</dbReference>
<dbReference type="InterPro" id="IPR007197">
    <property type="entry name" value="rSAM"/>
</dbReference>
<comment type="caution">
    <text evidence="7">The sequence shown here is derived from an EMBL/GenBank/DDBJ whole genome shotgun (WGS) entry which is preliminary data.</text>
</comment>
<dbReference type="Gene3D" id="3.20.20.70">
    <property type="entry name" value="Aldolase class I"/>
    <property type="match status" value="1"/>
</dbReference>
<dbReference type="Proteomes" id="UP000288507">
    <property type="component" value="Unassembled WGS sequence"/>
</dbReference>
<evidence type="ECO:0000259" key="6">
    <source>
        <dbReference type="PROSITE" id="PS51918"/>
    </source>
</evidence>
<accession>A0A431EE59</accession>
<name>A0A431EE59_CAMJU</name>
<keyword evidence="3" id="KW-0479">Metal-binding</keyword>
<evidence type="ECO:0000256" key="4">
    <source>
        <dbReference type="ARBA" id="ARBA00023004"/>
    </source>
</evidence>
<dbReference type="NCBIfam" id="TIGR04085">
    <property type="entry name" value="rSAM_more_4Fe4S"/>
    <property type="match status" value="1"/>
</dbReference>
<keyword evidence="4" id="KW-0408">Iron</keyword>
<gene>
    <name evidence="7" type="ORF">C3H57_04060</name>
</gene>
<dbReference type="Pfam" id="PF04055">
    <property type="entry name" value="Radical_SAM"/>
    <property type="match status" value="1"/>
</dbReference>
<dbReference type="RefSeq" id="WP_126232108.1">
    <property type="nucleotide sequence ID" value="NZ_PRBV01000005.1"/>
</dbReference>
<dbReference type="PANTHER" id="PTHR11228">
    <property type="entry name" value="RADICAL SAM DOMAIN PROTEIN"/>
    <property type="match status" value="1"/>
</dbReference>
<dbReference type="SUPFAM" id="SSF102114">
    <property type="entry name" value="Radical SAM enzymes"/>
    <property type="match status" value="1"/>
</dbReference>
<dbReference type="PROSITE" id="PS51918">
    <property type="entry name" value="RADICAL_SAM"/>
    <property type="match status" value="1"/>
</dbReference>
<evidence type="ECO:0000256" key="1">
    <source>
        <dbReference type="ARBA" id="ARBA00001966"/>
    </source>
</evidence>
<keyword evidence="5" id="KW-0411">Iron-sulfur</keyword>
<keyword evidence="2" id="KW-0949">S-adenosyl-L-methionine</keyword>
<dbReference type="InterPro" id="IPR023885">
    <property type="entry name" value="4Fe4S-binding_SPASM_dom"/>
</dbReference>
<dbReference type="SFLD" id="SFLDS00029">
    <property type="entry name" value="Radical_SAM"/>
    <property type="match status" value="1"/>
</dbReference>
<dbReference type="PANTHER" id="PTHR11228:SF7">
    <property type="entry name" value="PQQA PEPTIDE CYCLASE"/>
    <property type="match status" value="1"/>
</dbReference>
<evidence type="ECO:0000313" key="8">
    <source>
        <dbReference type="Proteomes" id="UP000288507"/>
    </source>
</evidence>
<dbReference type="InterPro" id="IPR058240">
    <property type="entry name" value="rSAM_sf"/>
</dbReference>
<evidence type="ECO:0000256" key="5">
    <source>
        <dbReference type="ARBA" id="ARBA00023014"/>
    </source>
</evidence>
<evidence type="ECO:0000256" key="2">
    <source>
        <dbReference type="ARBA" id="ARBA00022691"/>
    </source>
</evidence>
<dbReference type="GO" id="GO:0051536">
    <property type="term" value="F:iron-sulfur cluster binding"/>
    <property type="evidence" value="ECO:0007669"/>
    <property type="project" value="UniProtKB-KW"/>
</dbReference>